<dbReference type="AlphaFoldDB" id="A0A5T0S8A3"/>
<organism evidence="2 3">
    <name type="scientific">Campylobacter jejuni</name>
    <dbReference type="NCBI Taxonomy" id="197"/>
    <lineage>
        <taxon>Bacteria</taxon>
        <taxon>Pseudomonadati</taxon>
        <taxon>Campylobacterota</taxon>
        <taxon>Epsilonproteobacteria</taxon>
        <taxon>Campylobacterales</taxon>
        <taxon>Campylobacteraceae</taxon>
        <taxon>Campylobacter</taxon>
    </lineage>
</organism>
<evidence type="ECO:0000313" key="3">
    <source>
        <dbReference type="Proteomes" id="UP000478805"/>
    </source>
</evidence>
<name>A0A5T0S8A3_CAMJU</name>
<dbReference type="SUPFAM" id="SSF52540">
    <property type="entry name" value="P-loop containing nucleoside triphosphate hydrolases"/>
    <property type="match status" value="1"/>
</dbReference>
<dbReference type="CDD" id="cd00267">
    <property type="entry name" value="ABC_ATPase"/>
    <property type="match status" value="1"/>
</dbReference>
<reference evidence="2 3" key="1">
    <citation type="submission" date="2020-01" db="EMBL/GenBank/DDBJ databases">
        <authorList>
            <consortium name="PulseNet: The National Subtyping Network for Foodborne Disease Surveillance"/>
            <person name="Tarr C.L."/>
            <person name="Trees E."/>
            <person name="Katz L.S."/>
            <person name="Carleton-Romer H.A."/>
            <person name="Stroika S."/>
            <person name="Kucerova Z."/>
            <person name="Roache K.F."/>
            <person name="Sabol A.L."/>
            <person name="Besser J."/>
            <person name="Gerner-Smidt P."/>
        </authorList>
    </citation>
    <scope>NUCLEOTIDE SEQUENCE [LARGE SCALE GENOMIC DNA]</scope>
    <source>
        <strain evidence="2 3">PNUSAC014094</strain>
    </source>
</reference>
<gene>
    <name evidence="2" type="ORF">GSU20_04520</name>
</gene>
<dbReference type="Proteomes" id="UP000478805">
    <property type="component" value="Unassembled WGS sequence"/>
</dbReference>
<dbReference type="PANTHER" id="PTHR43581:SF2">
    <property type="entry name" value="EXCINUCLEASE ATPASE SUBUNIT"/>
    <property type="match status" value="1"/>
</dbReference>
<dbReference type="GO" id="GO:0005524">
    <property type="term" value="F:ATP binding"/>
    <property type="evidence" value="ECO:0007669"/>
    <property type="project" value="InterPro"/>
</dbReference>
<evidence type="ECO:0000259" key="1">
    <source>
        <dbReference type="Pfam" id="PF13304"/>
    </source>
</evidence>
<proteinExistence type="predicted"/>
<dbReference type="GO" id="GO:0016887">
    <property type="term" value="F:ATP hydrolysis activity"/>
    <property type="evidence" value="ECO:0007669"/>
    <property type="project" value="InterPro"/>
</dbReference>
<protein>
    <submittedName>
        <fullName evidence="2">AAA family ATPase</fullName>
    </submittedName>
</protein>
<sequence>MSETLYLKNIGMIKKAEINLDGLCVIAGENDTGKSTVGKILMALIKTHNMSRWKTKKSNKIWQKEKTFDKLINLIFNGELKNKGKIVLSKDKNKVYEITIERDGCGSFKSKDKHYVDCTYIQSPLVWDLFDFFTKVRLANDNARIYGGGYELTYPYLIWDLYQKIGLQRPLKKLLDLKELKEEIVSIINGHFLQNNKEVYKFYRNNKEISIENVATGIKQFGILQTLINNNRITPRGFLIFDEPENHLHPTWQILFAKILVKLSTKNIPILVNTHSPYMIEAFYKYALSYETKINFHLSSKDKIEQIKNNEKTMELIFEKLNKPFEIFDELDKKNG</sequence>
<evidence type="ECO:0000313" key="2">
    <source>
        <dbReference type="EMBL" id="EDP8234245.1"/>
    </source>
</evidence>
<accession>A0A5T0S8A3</accession>
<dbReference type="EMBL" id="AANOVI010000004">
    <property type="protein sequence ID" value="EDP8234245.1"/>
    <property type="molecule type" value="Genomic_DNA"/>
</dbReference>
<dbReference type="InterPro" id="IPR027417">
    <property type="entry name" value="P-loop_NTPase"/>
</dbReference>
<dbReference type="PANTHER" id="PTHR43581">
    <property type="entry name" value="ATP/GTP PHOSPHATASE"/>
    <property type="match status" value="1"/>
</dbReference>
<dbReference type="RefSeq" id="WP_061209920.1">
    <property type="nucleotide sequence ID" value="NZ_BCNK01000002.1"/>
</dbReference>
<dbReference type="InterPro" id="IPR003959">
    <property type="entry name" value="ATPase_AAA_core"/>
</dbReference>
<feature type="domain" description="ATPase AAA-type core" evidence="1">
    <location>
        <begin position="120"/>
        <end position="280"/>
    </location>
</feature>
<dbReference type="Gene3D" id="3.40.50.300">
    <property type="entry name" value="P-loop containing nucleotide triphosphate hydrolases"/>
    <property type="match status" value="2"/>
</dbReference>
<comment type="caution">
    <text evidence="2">The sequence shown here is derived from an EMBL/GenBank/DDBJ whole genome shotgun (WGS) entry which is preliminary data.</text>
</comment>
<dbReference type="Pfam" id="PF13304">
    <property type="entry name" value="AAA_21"/>
    <property type="match status" value="1"/>
</dbReference>
<dbReference type="InterPro" id="IPR051396">
    <property type="entry name" value="Bact_Antivir_Def_Nuclease"/>
</dbReference>